<evidence type="ECO:0000256" key="1">
    <source>
        <dbReference type="SAM" id="MobiDB-lite"/>
    </source>
</evidence>
<feature type="region of interest" description="Disordered" evidence="1">
    <location>
        <begin position="72"/>
        <end position="115"/>
    </location>
</feature>
<reference evidence="2 3" key="1">
    <citation type="journal article" date="2019" name="Commun. Biol.">
        <title>The bagworm genome reveals a unique fibroin gene that provides high tensile strength.</title>
        <authorList>
            <person name="Kono N."/>
            <person name="Nakamura H."/>
            <person name="Ohtoshi R."/>
            <person name="Tomita M."/>
            <person name="Numata K."/>
            <person name="Arakawa K."/>
        </authorList>
    </citation>
    <scope>NUCLEOTIDE SEQUENCE [LARGE SCALE GENOMIC DNA]</scope>
</reference>
<proteinExistence type="predicted"/>
<comment type="caution">
    <text evidence="2">The sequence shown here is derived from an EMBL/GenBank/DDBJ whole genome shotgun (WGS) entry which is preliminary data.</text>
</comment>
<accession>A0A4C1UEC8</accession>
<feature type="compositionally biased region" description="Basic and acidic residues" evidence="1">
    <location>
        <begin position="95"/>
        <end position="115"/>
    </location>
</feature>
<organism evidence="2 3">
    <name type="scientific">Eumeta variegata</name>
    <name type="common">Bagworm moth</name>
    <name type="synonym">Eumeta japonica</name>
    <dbReference type="NCBI Taxonomy" id="151549"/>
    <lineage>
        <taxon>Eukaryota</taxon>
        <taxon>Metazoa</taxon>
        <taxon>Ecdysozoa</taxon>
        <taxon>Arthropoda</taxon>
        <taxon>Hexapoda</taxon>
        <taxon>Insecta</taxon>
        <taxon>Pterygota</taxon>
        <taxon>Neoptera</taxon>
        <taxon>Endopterygota</taxon>
        <taxon>Lepidoptera</taxon>
        <taxon>Glossata</taxon>
        <taxon>Ditrysia</taxon>
        <taxon>Tineoidea</taxon>
        <taxon>Psychidae</taxon>
        <taxon>Oiketicinae</taxon>
        <taxon>Eumeta</taxon>
    </lineage>
</organism>
<protein>
    <submittedName>
        <fullName evidence="2">Uncharacterized protein</fullName>
    </submittedName>
</protein>
<evidence type="ECO:0000313" key="3">
    <source>
        <dbReference type="Proteomes" id="UP000299102"/>
    </source>
</evidence>
<dbReference type="EMBL" id="BGZK01000162">
    <property type="protein sequence ID" value="GBP24467.1"/>
    <property type="molecule type" value="Genomic_DNA"/>
</dbReference>
<gene>
    <name evidence="2" type="ORF">EVAR_20791_1</name>
</gene>
<sequence length="115" mass="12868">MHRRMHKCSTYALSLSPRPRISYLALPDIHSCSARATNPNSPRMCRREPNPGRRTVAGAGAVVATARARPMFSPIRRQTSDAKSAFDLQALDTGSAREDATTDRCRRRDDGYRNH</sequence>
<keyword evidence="3" id="KW-1185">Reference proteome</keyword>
<dbReference type="AlphaFoldDB" id="A0A4C1UEC8"/>
<dbReference type="Proteomes" id="UP000299102">
    <property type="component" value="Unassembled WGS sequence"/>
</dbReference>
<name>A0A4C1UEC8_EUMVA</name>
<evidence type="ECO:0000313" key="2">
    <source>
        <dbReference type="EMBL" id="GBP24467.1"/>
    </source>
</evidence>